<keyword evidence="2" id="KW-0472">Membrane</keyword>
<sequence length="367" mass="38979" precursor="true">MTENTETPDAKPRWRDALRDNGLASLAMILVVAVAVAGWAASFIALHAFAQQHMDLSERAAWLVPSTFDGAALALSLLSFRAAIYGRASLGSLLYVDGFTTLSSWINWIHINDPQGKLVSALLPIAAVLAFGKVLKEAREAYERRHGKVVFKVRTGLLMLRWTVDRKGTRAAIRNEILAIPVQALVGLGADTLARKAAEMLAEKVATDEAPAAVANRAGADNAAANTRSTTPTANPAATTTTVDSATAAKTATTTANDNQTPTDNRQNDNTAVANAKPVASAADANDNSATDKVEALVVATLGAYRQILADNTGKRANPRPTAPELVAAVEGLNTDSRAKQIREIVERRFPELAPRLRAVETVEQAS</sequence>
<keyword evidence="2" id="KW-1133">Transmembrane helix</keyword>
<evidence type="ECO:0000313" key="4">
    <source>
        <dbReference type="Proteomes" id="UP000000851"/>
    </source>
</evidence>
<evidence type="ECO:0000256" key="2">
    <source>
        <dbReference type="SAM" id="Phobius"/>
    </source>
</evidence>
<dbReference type="InterPro" id="IPR021235">
    <property type="entry name" value="DUF2637"/>
</dbReference>
<proteinExistence type="predicted"/>
<dbReference type="Pfam" id="PF10935">
    <property type="entry name" value="DUF2637"/>
    <property type="match status" value="1"/>
</dbReference>
<gene>
    <name evidence="3" type="ordered locus">Caci_2874</name>
</gene>
<dbReference type="STRING" id="479433.Caci_2874"/>
<dbReference type="OrthoDB" id="3673383at2"/>
<dbReference type="Proteomes" id="UP000000851">
    <property type="component" value="Chromosome"/>
</dbReference>
<evidence type="ECO:0000313" key="3">
    <source>
        <dbReference type="EMBL" id="ACU71783.1"/>
    </source>
</evidence>
<reference evidence="3 4" key="1">
    <citation type="journal article" date="2009" name="Stand. Genomic Sci.">
        <title>Complete genome sequence of Catenulispora acidiphila type strain (ID 139908).</title>
        <authorList>
            <person name="Copeland A."/>
            <person name="Lapidus A."/>
            <person name="Glavina Del Rio T."/>
            <person name="Nolan M."/>
            <person name="Lucas S."/>
            <person name="Chen F."/>
            <person name="Tice H."/>
            <person name="Cheng J.F."/>
            <person name="Bruce D."/>
            <person name="Goodwin L."/>
            <person name="Pitluck S."/>
            <person name="Mikhailova N."/>
            <person name="Pati A."/>
            <person name="Ivanova N."/>
            <person name="Mavromatis K."/>
            <person name="Chen A."/>
            <person name="Palaniappan K."/>
            <person name="Chain P."/>
            <person name="Land M."/>
            <person name="Hauser L."/>
            <person name="Chang Y.J."/>
            <person name="Jeffries C.D."/>
            <person name="Chertkov O."/>
            <person name="Brettin T."/>
            <person name="Detter J.C."/>
            <person name="Han C."/>
            <person name="Ali Z."/>
            <person name="Tindall B.J."/>
            <person name="Goker M."/>
            <person name="Bristow J."/>
            <person name="Eisen J.A."/>
            <person name="Markowitz V."/>
            <person name="Hugenholtz P."/>
            <person name="Kyrpides N.C."/>
            <person name="Klenk H.P."/>
        </authorList>
    </citation>
    <scope>NUCLEOTIDE SEQUENCE [LARGE SCALE GENOMIC DNA]</scope>
    <source>
        <strain evidence="4">DSM 44928 / JCM 14897 / NBRC 102108 / NRRL B-24433 / ID139908</strain>
    </source>
</reference>
<dbReference type="KEGG" id="cai:Caci_2874"/>
<dbReference type="eggNOG" id="ENOG502ZR7F">
    <property type="taxonomic scope" value="Bacteria"/>
</dbReference>
<protein>
    <submittedName>
        <fullName evidence="3">Mucin-associated surface protein</fullName>
    </submittedName>
</protein>
<feature type="compositionally biased region" description="Low complexity" evidence="1">
    <location>
        <begin position="218"/>
        <end position="265"/>
    </location>
</feature>
<keyword evidence="4" id="KW-1185">Reference proteome</keyword>
<name>C7Q2P1_CATAD</name>
<feature type="region of interest" description="Disordered" evidence="1">
    <location>
        <begin position="218"/>
        <end position="270"/>
    </location>
</feature>
<feature type="transmembrane region" description="Helical" evidence="2">
    <location>
        <begin position="23"/>
        <end position="50"/>
    </location>
</feature>
<dbReference type="HOGENOM" id="CLU_753754_0_0_11"/>
<dbReference type="InParanoid" id="C7Q2P1"/>
<keyword evidence="2" id="KW-0812">Transmembrane</keyword>
<evidence type="ECO:0000256" key="1">
    <source>
        <dbReference type="SAM" id="MobiDB-lite"/>
    </source>
</evidence>
<accession>C7Q2P1</accession>
<organism evidence="3 4">
    <name type="scientific">Catenulispora acidiphila (strain DSM 44928 / JCM 14897 / NBRC 102108 / NRRL B-24433 / ID139908)</name>
    <dbReference type="NCBI Taxonomy" id="479433"/>
    <lineage>
        <taxon>Bacteria</taxon>
        <taxon>Bacillati</taxon>
        <taxon>Actinomycetota</taxon>
        <taxon>Actinomycetes</taxon>
        <taxon>Catenulisporales</taxon>
        <taxon>Catenulisporaceae</taxon>
        <taxon>Catenulispora</taxon>
    </lineage>
</organism>
<dbReference type="AlphaFoldDB" id="C7Q2P1"/>
<dbReference type="RefSeq" id="WP_012787076.1">
    <property type="nucleotide sequence ID" value="NC_013131.1"/>
</dbReference>
<dbReference type="EMBL" id="CP001700">
    <property type="protein sequence ID" value="ACU71783.1"/>
    <property type="molecule type" value="Genomic_DNA"/>
</dbReference>